<gene>
    <name evidence="2" type="ORF">NDU88_000851</name>
</gene>
<keyword evidence="3" id="KW-1185">Reference proteome</keyword>
<evidence type="ECO:0000256" key="1">
    <source>
        <dbReference type="SAM" id="MobiDB-lite"/>
    </source>
</evidence>
<protein>
    <submittedName>
        <fullName evidence="2">Uncharacterized protein</fullName>
    </submittedName>
</protein>
<evidence type="ECO:0000313" key="3">
    <source>
        <dbReference type="Proteomes" id="UP001066276"/>
    </source>
</evidence>
<evidence type="ECO:0000313" key="2">
    <source>
        <dbReference type="EMBL" id="KAJ1087685.1"/>
    </source>
</evidence>
<reference evidence="2" key="1">
    <citation type="journal article" date="2022" name="bioRxiv">
        <title>Sequencing and chromosome-scale assembly of the giantPleurodeles waltlgenome.</title>
        <authorList>
            <person name="Brown T."/>
            <person name="Elewa A."/>
            <person name="Iarovenko S."/>
            <person name="Subramanian E."/>
            <person name="Araus A.J."/>
            <person name="Petzold A."/>
            <person name="Susuki M."/>
            <person name="Suzuki K.-i.T."/>
            <person name="Hayashi T."/>
            <person name="Toyoda A."/>
            <person name="Oliveira C."/>
            <person name="Osipova E."/>
            <person name="Leigh N.D."/>
            <person name="Simon A."/>
            <person name="Yun M.H."/>
        </authorList>
    </citation>
    <scope>NUCLEOTIDE SEQUENCE</scope>
    <source>
        <strain evidence="2">20211129_DDA</strain>
        <tissue evidence="2">Liver</tissue>
    </source>
</reference>
<organism evidence="2 3">
    <name type="scientific">Pleurodeles waltl</name>
    <name type="common">Iberian ribbed newt</name>
    <dbReference type="NCBI Taxonomy" id="8319"/>
    <lineage>
        <taxon>Eukaryota</taxon>
        <taxon>Metazoa</taxon>
        <taxon>Chordata</taxon>
        <taxon>Craniata</taxon>
        <taxon>Vertebrata</taxon>
        <taxon>Euteleostomi</taxon>
        <taxon>Amphibia</taxon>
        <taxon>Batrachia</taxon>
        <taxon>Caudata</taxon>
        <taxon>Salamandroidea</taxon>
        <taxon>Salamandridae</taxon>
        <taxon>Pleurodelinae</taxon>
        <taxon>Pleurodeles</taxon>
    </lineage>
</organism>
<sequence length="84" mass="8827">MRGLGYAVGRRPWLSSGPREAGSGRLRLDLRGSAETSAPHELLASLPGGAHKARAPSCPGPSVDRIGSARQPFSNMARPHPPSF</sequence>
<dbReference type="EMBL" id="JANPWB010000015">
    <property type="protein sequence ID" value="KAJ1087685.1"/>
    <property type="molecule type" value="Genomic_DNA"/>
</dbReference>
<comment type="caution">
    <text evidence="2">The sequence shown here is derived from an EMBL/GenBank/DDBJ whole genome shotgun (WGS) entry which is preliminary data.</text>
</comment>
<feature type="region of interest" description="Disordered" evidence="1">
    <location>
        <begin position="44"/>
        <end position="84"/>
    </location>
</feature>
<dbReference type="AlphaFoldDB" id="A0AAV7LB24"/>
<feature type="region of interest" description="Disordered" evidence="1">
    <location>
        <begin position="1"/>
        <end position="25"/>
    </location>
</feature>
<proteinExistence type="predicted"/>
<dbReference type="Proteomes" id="UP001066276">
    <property type="component" value="Chromosome 11"/>
</dbReference>
<accession>A0AAV7LB24</accession>
<name>A0AAV7LB24_PLEWA</name>